<keyword evidence="1 5" id="KW-0436">Ligase</keyword>
<dbReference type="NCBIfam" id="NF010043">
    <property type="entry name" value="PRK13517.1-3"/>
    <property type="match status" value="1"/>
</dbReference>
<keyword evidence="2 5" id="KW-0547">Nucleotide-binding</keyword>
<dbReference type="InterPro" id="IPR014746">
    <property type="entry name" value="Gln_synth/guanido_kin_cat_dom"/>
</dbReference>
<dbReference type="InterPro" id="IPR006336">
    <property type="entry name" value="GCS2"/>
</dbReference>
<protein>
    <recommendedName>
        <fullName evidence="5">Putative glutamate--cysteine ligase 2</fullName>
        <ecNumber evidence="5">6.3.2.2</ecNumber>
    </recommendedName>
    <alternativeName>
        <fullName evidence="5">Gamma-glutamylcysteine synthetase 2</fullName>
        <shortName evidence="5">GCS 2</shortName>
        <shortName evidence="5">Gamma-GCS 2</shortName>
    </alternativeName>
</protein>
<evidence type="ECO:0000313" key="6">
    <source>
        <dbReference type="EMBL" id="TVT20218.1"/>
    </source>
</evidence>
<dbReference type="NCBIfam" id="NF010044">
    <property type="entry name" value="PRK13517.1-4"/>
    <property type="match status" value="1"/>
</dbReference>
<keyword evidence="7" id="KW-1185">Reference proteome</keyword>
<dbReference type="Proteomes" id="UP000318578">
    <property type="component" value="Unassembled WGS sequence"/>
</dbReference>
<dbReference type="RefSeq" id="WP_144641664.1">
    <property type="nucleotide sequence ID" value="NZ_BNAX01000006.1"/>
</dbReference>
<dbReference type="Pfam" id="PF04107">
    <property type="entry name" value="GCS2"/>
    <property type="match status" value="1"/>
</dbReference>
<dbReference type="OrthoDB" id="9769628at2"/>
<evidence type="ECO:0000256" key="3">
    <source>
        <dbReference type="ARBA" id="ARBA00022840"/>
    </source>
</evidence>
<dbReference type="InterPro" id="IPR050141">
    <property type="entry name" value="GCL_type2/YbdK_subfam"/>
</dbReference>
<organism evidence="6 7">
    <name type="scientific">Amycolatopsis acidiphila</name>
    <dbReference type="NCBI Taxonomy" id="715473"/>
    <lineage>
        <taxon>Bacteria</taxon>
        <taxon>Bacillati</taxon>
        <taxon>Actinomycetota</taxon>
        <taxon>Actinomycetes</taxon>
        <taxon>Pseudonocardiales</taxon>
        <taxon>Pseudonocardiaceae</taxon>
        <taxon>Amycolatopsis</taxon>
    </lineage>
</organism>
<dbReference type="GO" id="GO:0005524">
    <property type="term" value="F:ATP binding"/>
    <property type="evidence" value="ECO:0007669"/>
    <property type="project" value="UniProtKB-KW"/>
</dbReference>
<dbReference type="EMBL" id="VJZA01000038">
    <property type="protein sequence ID" value="TVT20218.1"/>
    <property type="molecule type" value="Genomic_DNA"/>
</dbReference>
<proteinExistence type="inferred from homology"/>
<comment type="function">
    <text evidence="5">ATP-dependent carboxylate-amine ligase which exhibits weak glutamate--cysteine ligase activity.</text>
</comment>
<comment type="caution">
    <text evidence="6">The sequence shown here is derived from an EMBL/GenBank/DDBJ whole genome shotgun (WGS) entry which is preliminary data.</text>
</comment>
<evidence type="ECO:0000256" key="4">
    <source>
        <dbReference type="ARBA" id="ARBA00048819"/>
    </source>
</evidence>
<evidence type="ECO:0000256" key="2">
    <source>
        <dbReference type="ARBA" id="ARBA00022741"/>
    </source>
</evidence>
<comment type="catalytic activity">
    <reaction evidence="4 5">
        <text>L-cysteine + L-glutamate + ATP = gamma-L-glutamyl-L-cysteine + ADP + phosphate + H(+)</text>
        <dbReference type="Rhea" id="RHEA:13285"/>
        <dbReference type="ChEBI" id="CHEBI:15378"/>
        <dbReference type="ChEBI" id="CHEBI:29985"/>
        <dbReference type="ChEBI" id="CHEBI:30616"/>
        <dbReference type="ChEBI" id="CHEBI:35235"/>
        <dbReference type="ChEBI" id="CHEBI:43474"/>
        <dbReference type="ChEBI" id="CHEBI:58173"/>
        <dbReference type="ChEBI" id="CHEBI:456216"/>
        <dbReference type="EC" id="6.3.2.2"/>
    </reaction>
</comment>
<accession>A0A558A7K2</accession>
<sequence>MRIDFSPSRRSTVGAEWELALVDRRSGELSSVAERILEAVRPDGREEHPKIKQELLLNTIEVITGVCDTVGEVAADLAESLETVHSVIDPLGVELFCAGTHPFSPWYQQKVTDKARYQKLIDRTQWWGRQMLIYGVHVHVGLDSREKALPVLDALLNYAPHLQALSASSPYWGAEDTGYASNRALMFQQLPTAGLPFQFRKWSELEHYVDDMFKTGVIDHFSEIRWDIRPAPHFGTVEMRVCDGLPTLEEVSAIAALTQCLVDDFSERLDNGEELPSLPPWHVQENKWRAARYGLDAIIILNSGGDERLVTEDIWDVLDRLEPVARRLRCVDELRGVETILRHGASYQRQRAVAREHNGSLKAVVASLIAEMREGIPKSSG</sequence>
<keyword evidence="3 5" id="KW-0067">ATP-binding</keyword>
<dbReference type="EC" id="6.3.2.2" evidence="5"/>
<dbReference type="SUPFAM" id="SSF55931">
    <property type="entry name" value="Glutamine synthetase/guanido kinase"/>
    <property type="match status" value="1"/>
</dbReference>
<name>A0A558A7K2_9PSEU</name>
<dbReference type="NCBIfam" id="NF010042">
    <property type="entry name" value="PRK13517.1-2"/>
    <property type="match status" value="1"/>
</dbReference>
<evidence type="ECO:0000313" key="7">
    <source>
        <dbReference type="Proteomes" id="UP000318578"/>
    </source>
</evidence>
<comment type="similarity">
    <text evidence="5">Belongs to the glutamate--cysteine ligase type 2 family. YbdK subfamily.</text>
</comment>
<dbReference type="HAMAP" id="MF_01609">
    <property type="entry name" value="Glu_cys_ligase_2"/>
    <property type="match status" value="1"/>
</dbReference>
<dbReference type="AlphaFoldDB" id="A0A558A7K2"/>
<evidence type="ECO:0000256" key="1">
    <source>
        <dbReference type="ARBA" id="ARBA00022598"/>
    </source>
</evidence>
<dbReference type="GO" id="GO:0042398">
    <property type="term" value="P:modified amino acid biosynthetic process"/>
    <property type="evidence" value="ECO:0007669"/>
    <property type="project" value="InterPro"/>
</dbReference>
<dbReference type="InterPro" id="IPR011793">
    <property type="entry name" value="YbdK"/>
</dbReference>
<dbReference type="Gene3D" id="3.30.590.20">
    <property type="match status" value="1"/>
</dbReference>
<reference evidence="6 7" key="1">
    <citation type="submission" date="2019-07" db="EMBL/GenBank/DDBJ databases">
        <title>New species of Amycolatopsis and Streptomyces.</title>
        <authorList>
            <person name="Duangmal K."/>
            <person name="Teo W.F.A."/>
            <person name="Lipun K."/>
        </authorList>
    </citation>
    <scope>NUCLEOTIDE SEQUENCE [LARGE SCALE GENOMIC DNA]</scope>
    <source>
        <strain evidence="6 7">JCM 30562</strain>
    </source>
</reference>
<dbReference type="NCBIfam" id="TIGR02050">
    <property type="entry name" value="gshA_cyan_rel"/>
    <property type="match status" value="1"/>
</dbReference>
<dbReference type="PANTHER" id="PTHR36510:SF1">
    <property type="entry name" value="GLUTAMATE--CYSTEINE LIGASE 2-RELATED"/>
    <property type="match status" value="1"/>
</dbReference>
<evidence type="ECO:0000256" key="5">
    <source>
        <dbReference type="HAMAP-Rule" id="MF_01609"/>
    </source>
</evidence>
<dbReference type="PANTHER" id="PTHR36510">
    <property type="entry name" value="GLUTAMATE--CYSTEINE LIGASE 2-RELATED"/>
    <property type="match status" value="1"/>
</dbReference>
<gene>
    <name evidence="6" type="ORF">FNH06_21545</name>
</gene>
<dbReference type="GO" id="GO:0004357">
    <property type="term" value="F:glutamate-cysteine ligase activity"/>
    <property type="evidence" value="ECO:0007669"/>
    <property type="project" value="UniProtKB-EC"/>
</dbReference>